<dbReference type="OMA" id="RIMRMEY"/>
<proteinExistence type="predicted"/>
<evidence type="ECO:0000313" key="2">
    <source>
        <dbReference type="Proteomes" id="UP000027238"/>
    </source>
</evidence>
<protein>
    <recommendedName>
        <fullName evidence="3">SnoaL-like domain-containing protein</fullName>
    </recommendedName>
</protein>
<gene>
    <name evidence="1" type="ORF">CSUB01_10545</name>
</gene>
<sequence length="205" mass="24309">MKRNTSRVLETKTPQPRDFDTIVDQGEKHKMDDYCYNEDRLADFIAINNELRDRPLRQLTDRMIRRFFESFDNDCSKMTEYLSPDAKLITGLKSPGDIYNDPEAIIGWFKRSRCKNQKTSLQLLLVDRGRVTCYATHFRTAFSVTHKFWETRQVYIMDLNDRNQIQRIELRGHENESVMRDGGRDAMLQACIESELNAMKMKEFF</sequence>
<reference evidence="2" key="1">
    <citation type="journal article" date="2014" name="Genome Announc.">
        <title>Draft genome sequence of Colletotrichum sublineola, a destructive pathogen of cultivated sorghum.</title>
        <authorList>
            <person name="Baroncelli R."/>
            <person name="Sanz-Martin J.M."/>
            <person name="Rech G.E."/>
            <person name="Sukno S.A."/>
            <person name="Thon M.R."/>
        </authorList>
    </citation>
    <scope>NUCLEOTIDE SEQUENCE [LARGE SCALE GENOMIC DNA]</scope>
    <source>
        <strain evidence="2">TX430BB</strain>
    </source>
</reference>
<keyword evidence="2" id="KW-1185">Reference proteome</keyword>
<dbReference type="eggNOG" id="ENOG502RP5W">
    <property type="taxonomic scope" value="Eukaryota"/>
</dbReference>
<accession>A0A066XSJ4</accession>
<dbReference type="AlphaFoldDB" id="A0A066XSJ4"/>
<evidence type="ECO:0000313" key="1">
    <source>
        <dbReference type="EMBL" id="KDN72183.1"/>
    </source>
</evidence>
<name>A0A066XSJ4_COLSU</name>
<dbReference type="OrthoDB" id="4806180at2759"/>
<dbReference type="EMBL" id="JMSE01000027">
    <property type="protein sequence ID" value="KDN72183.1"/>
    <property type="molecule type" value="Genomic_DNA"/>
</dbReference>
<dbReference type="Proteomes" id="UP000027238">
    <property type="component" value="Unassembled WGS sequence"/>
</dbReference>
<evidence type="ECO:0008006" key="3">
    <source>
        <dbReference type="Google" id="ProtNLM"/>
    </source>
</evidence>
<dbReference type="HOGENOM" id="CLU_124529_0_0_1"/>
<comment type="caution">
    <text evidence="1">The sequence shown here is derived from an EMBL/GenBank/DDBJ whole genome shotgun (WGS) entry which is preliminary data.</text>
</comment>
<organism evidence="1 2">
    <name type="scientific">Colletotrichum sublineola</name>
    <name type="common">Sorghum anthracnose fungus</name>
    <dbReference type="NCBI Taxonomy" id="1173701"/>
    <lineage>
        <taxon>Eukaryota</taxon>
        <taxon>Fungi</taxon>
        <taxon>Dikarya</taxon>
        <taxon>Ascomycota</taxon>
        <taxon>Pezizomycotina</taxon>
        <taxon>Sordariomycetes</taxon>
        <taxon>Hypocreomycetidae</taxon>
        <taxon>Glomerellales</taxon>
        <taxon>Glomerellaceae</taxon>
        <taxon>Colletotrichum</taxon>
        <taxon>Colletotrichum graminicola species complex</taxon>
    </lineage>
</organism>